<dbReference type="InterPro" id="IPR007554">
    <property type="entry name" value="Glycerophosphate_synth"/>
</dbReference>
<keyword evidence="3" id="KW-1003">Cell membrane</keyword>
<evidence type="ECO:0000256" key="4">
    <source>
        <dbReference type="ARBA" id="ARBA00022679"/>
    </source>
</evidence>
<dbReference type="SUPFAM" id="SSF53756">
    <property type="entry name" value="UDP-Glycosyltransferase/glycogen phosphorylase"/>
    <property type="match status" value="1"/>
</dbReference>
<evidence type="ECO:0000256" key="2">
    <source>
        <dbReference type="ARBA" id="ARBA00010488"/>
    </source>
</evidence>
<name>A0A7A6FHQ1_ECOLX</name>
<comment type="similarity">
    <text evidence="2">Belongs to the CDP-glycerol glycerophosphotransferase family.</text>
</comment>
<reference evidence="7" key="2">
    <citation type="submission" date="2020-03" db="EMBL/GenBank/DDBJ databases">
        <authorList>
            <consortium name="NCBI Pathogen Detection Project"/>
        </authorList>
    </citation>
    <scope>NUCLEOTIDE SEQUENCE</scope>
    <source>
        <strain evidence="7">2015EL-1673a</strain>
    </source>
</reference>
<dbReference type="GO" id="GO:0047355">
    <property type="term" value="F:CDP-glycerol glycerophosphotransferase activity"/>
    <property type="evidence" value="ECO:0007669"/>
    <property type="project" value="InterPro"/>
</dbReference>
<organism evidence="7">
    <name type="scientific">Escherichia coli</name>
    <dbReference type="NCBI Taxonomy" id="562"/>
    <lineage>
        <taxon>Bacteria</taxon>
        <taxon>Pseudomonadati</taxon>
        <taxon>Pseudomonadota</taxon>
        <taxon>Gammaproteobacteria</taxon>
        <taxon>Enterobacterales</taxon>
        <taxon>Enterobacteriaceae</taxon>
        <taxon>Escherichia</taxon>
    </lineage>
</organism>
<evidence type="ECO:0000256" key="1">
    <source>
        <dbReference type="ARBA" id="ARBA00004202"/>
    </source>
</evidence>
<keyword evidence="5" id="KW-0777">Teichoic acid biosynthesis</keyword>
<dbReference type="PANTHER" id="PTHR37316">
    <property type="entry name" value="TEICHOIC ACID GLYCEROL-PHOSPHATE PRIMASE"/>
    <property type="match status" value="1"/>
</dbReference>
<dbReference type="EMBL" id="DABDWQ010000013">
    <property type="protein sequence ID" value="HAI2714653.1"/>
    <property type="molecule type" value="Genomic_DNA"/>
</dbReference>
<keyword evidence="6" id="KW-0472">Membrane</keyword>
<protein>
    <submittedName>
        <fullName evidence="7">Uncharacterized protein</fullName>
    </submittedName>
</protein>
<evidence type="ECO:0000313" key="7">
    <source>
        <dbReference type="EMBL" id="HAI2714653.1"/>
    </source>
</evidence>
<dbReference type="GO" id="GO:0005886">
    <property type="term" value="C:plasma membrane"/>
    <property type="evidence" value="ECO:0007669"/>
    <property type="project" value="UniProtKB-SubCell"/>
</dbReference>
<dbReference type="AlphaFoldDB" id="A0A7A6FHQ1"/>
<dbReference type="Pfam" id="PF04464">
    <property type="entry name" value="Glyphos_transf"/>
    <property type="match status" value="1"/>
</dbReference>
<proteinExistence type="inferred from homology"/>
<dbReference type="InterPro" id="IPR051612">
    <property type="entry name" value="Teichoic_Acid_Biosynth"/>
</dbReference>
<comment type="caution">
    <text evidence="7">The sequence shown here is derived from an EMBL/GenBank/DDBJ whole genome shotgun (WGS) entry which is preliminary data.</text>
</comment>
<sequence length="400" mass="45967">MMKFIFTRLVIFLLSVFVPTKKGLFIFGSWFGKKYGDNTRALFEHLSNIQPENVYWYTDNEKIASKIIASGNKCISGVNMKNIFLHLRAEAVFCNCSANSDLLGGYINKRTKVFNLWHGTPMKKIGKDAVKSGLSHTRLGMSKPNLTLSLIKKILPSTFYNFLKLDTYYLASSPEVSKILQGAMGVNEEKIIICGYPKLDKIFIESGYAEPYKILYAPTYRGEYNSELDILTMFGFNIELADKVLKENKATLTIRLHPANKLPVAVINRINNTNTISIDNEDDIYESLGKYSLVITDYSSVYFDALAVGINVLIAPFGYKDYLENDRDLYFSLSELYPERMPIDWKDFFEHFSYFASNKREQFSSIRNKFYSFPYAPCSDKLLSLVYLKLGREYVNKKNY</sequence>
<dbReference type="Gene3D" id="3.40.50.11820">
    <property type="match status" value="1"/>
</dbReference>
<accession>A0A7A6FHQ1</accession>
<evidence type="ECO:0000256" key="5">
    <source>
        <dbReference type="ARBA" id="ARBA00022944"/>
    </source>
</evidence>
<reference evidence="7" key="1">
    <citation type="journal article" date="2018" name="Genome Biol.">
        <title>SKESA: strategic k-mer extension for scrupulous assemblies.</title>
        <authorList>
            <person name="Souvorov A."/>
            <person name="Agarwala R."/>
            <person name="Lipman D.J."/>
        </authorList>
    </citation>
    <scope>NUCLEOTIDE SEQUENCE</scope>
    <source>
        <strain evidence="7">2015EL-1673a</strain>
    </source>
</reference>
<evidence type="ECO:0000256" key="6">
    <source>
        <dbReference type="ARBA" id="ARBA00023136"/>
    </source>
</evidence>
<dbReference type="PANTHER" id="PTHR37316:SF3">
    <property type="entry name" value="TEICHOIC ACID GLYCEROL-PHOSPHATE TRANSFERASE"/>
    <property type="match status" value="1"/>
</dbReference>
<dbReference type="Gene3D" id="3.40.50.12580">
    <property type="match status" value="1"/>
</dbReference>
<keyword evidence="4" id="KW-0808">Transferase</keyword>
<comment type="subcellular location">
    <subcellularLocation>
        <location evidence="1">Cell membrane</location>
        <topology evidence="1">Peripheral membrane protein</topology>
    </subcellularLocation>
</comment>
<gene>
    <name evidence="7" type="ORF">HJK60_002958</name>
</gene>
<dbReference type="GO" id="GO:0019350">
    <property type="term" value="P:teichoic acid biosynthetic process"/>
    <property type="evidence" value="ECO:0007669"/>
    <property type="project" value="UniProtKB-KW"/>
</dbReference>
<dbReference type="InterPro" id="IPR043148">
    <property type="entry name" value="TagF_C"/>
</dbReference>
<dbReference type="InterPro" id="IPR043149">
    <property type="entry name" value="TagF_N"/>
</dbReference>
<evidence type="ECO:0000256" key="3">
    <source>
        <dbReference type="ARBA" id="ARBA00022475"/>
    </source>
</evidence>